<dbReference type="HOGENOM" id="CLU_018153_3_2_1"/>
<organism evidence="2 3">
    <name type="scientific">Uncinula necator</name>
    <name type="common">Grape powdery mildew</name>
    <dbReference type="NCBI Taxonomy" id="52586"/>
    <lineage>
        <taxon>Eukaryota</taxon>
        <taxon>Fungi</taxon>
        <taxon>Dikarya</taxon>
        <taxon>Ascomycota</taxon>
        <taxon>Pezizomycotina</taxon>
        <taxon>Leotiomycetes</taxon>
        <taxon>Erysiphales</taxon>
        <taxon>Erysiphaceae</taxon>
        <taxon>Erysiphe</taxon>
    </lineage>
</organism>
<feature type="region of interest" description="Disordered" evidence="1">
    <location>
        <begin position="42"/>
        <end position="122"/>
    </location>
</feature>
<dbReference type="Proteomes" id="UP000030854">
    <property type="component" value="Unassembled WGS sequence"/>
</dbReference>
<name>A0A0B1PAA0_UNCNE</name>
<proteinExistence type="predicted"/>
<evidence type="ECO:0000313" key="3">
    <source>
        <dbReference type="Proteomes" id="UP000030854"/>
    </source>
</evidence>
<evidence type="ECO:0000256" key="1">
    <source>
        <dbReference type="SAM" id="MobiDB-lite"/>
    </source>
</evidence>
<accession>A0A0B1PAA0</accession>
<feature type="compositionally biased region" description="Basic and acidic residues" evidence="1">
    <location>
        <begin position="108"/>
        <end position="122"/>
    </location>
</feature>
<sequence>MICTTAYSSIESALTNFHDEIEKEEVVAFKAYLRQAIANFAAVDNSPNPPKIPAHSKPTKGNDSGSGKGKNVEKNVAVATPQIPKPPQTSQNTWVTVARNGQKKAHKTTRDKFRESLSSSDR</sequence>
<reference evidence="2 3" key="1">
    <citation type="journal article" date="2014" name="BMC Genomics">
        <title>Adaptive genomic structural variation in the grape powdery mildew pathogen, Erysiphe necator.</title>
        <authorList>
            <person name="Jones L."/>
            <person name="Riaz S."/>
            <person name="Morales-Cruz A."/>
            <person name="Amrine K.C."/>
            <person name="McGuire B."/>
            <person name="Gubler W.D."/>
            <person name="Walker M.A."/>
            <person name="Cantu D."/>
        </authorList>
    </citation>
    <scope>NUCLEOTIDE SEQUENCE [LARGE SCALE GENOMIC DNA]</scope>
    <source>
        <strain evidence="3">c</strain>
    </source>
</reference>
<dbReference type="AlphaFoldDB" id="A0A0B1PAA0"/>
<gene>
    <name evidence="2" type="ORF">EV44_g3744</name>
</gene>
<comment type="caution">
    <text evidence="2">The sequence shown here is derived from an EMBL/GenBank/DDBJ whole genome shotgun (WGS) entry which is preliminary data.</text>
</comment>
<dbReference type="EMBL" id="JNVN01000318">
    <property type="protein sequence ID" value="KHJ35627.1"/>
    <property type="molecule type" value="Genomic_DNA"/>
</dbReference>
<keyword evidence="3" id="KW-1185">Reference proteome</keyword>
<protein>
    <submittedName>
        <fullName evidence="2">Putative eka-like protein</fullName>
    </submittedName>
</protein>
<evidence type="ECO:0000313" key="2">
    <source>
        <dbReference type="EMBL" id="KHJ35627.1"/>
    </source>
</evidence>